<evidence type="ECO:0000313" key="7">
    <source>
        <dbReference type="Proteomes" id="UP000799777"/>
    </source>
</evidence>
<accession>A0A9P4LLN6</accession>
<comment type="caution">
    <text evidence="6">The sequence shown here is derived from an EMBL/GenBank/DDBJ whole genome shotgun (WGS) entry which is preliminary data.</text>
</comment>
<evidence type="ECO:0000256" key="5">
    <source>
        <dbReference type="RuleBase" id="RU361238"/>
    </source>
</evidence>
<reference evidence="6" key="1">
    <citation type="journal article" date="2020" name="Stud. Mycol.">
        <title>101 Dothideomycetes genomes: a test case for predicting lifestyles and emergence of pathogens.</title>
        <authorList>
            <person name="Haridas S."/>
            <person name="Albert R."/>
            <person name="Binder M."/>
            <person name="Bloem J."/>
            <person name="Labutti K."/>
            <person name="Salamov A."/>
            <person name="Andreopoulos B."/>
            <person name="Baker S."/>
            <person name="Barry K."/>
            <person name="Bills G."/>
            <person name="Bluhm B."/>
            <person name="Cannon C."/>
            <person name="Castanera R."/>
            <person name="Culley D."/>
            <person name="Daum C."/>
            <person name="Ezra D."/>
            <person name="Gonzalez J."/>
            <person name="Henrissat B."/>
            <person name="Kuo A."/>
            <person name="Liang C."/>
            <person name="Lipzen A."/>
            <person name="Lutzoni F."/>
            <person name="Magnuson J."/>
            <person name="Mondo S."/>
            <person name="Nolan M."/>
            <person name="Ohm R."/>
            <person name="Pangilinan J."/>
            <person name="Park H.-J."/>
            <person name="Ramirez L."/>
            <person name="Alfaro M."/>
            <person name="Sun H."/>
            <person name="Tritt A."/>
            <person name="Yoshinaga Y."/>
            <person name="Zwiers L.-H."/>
            <person name="Turgeon B."/>
            <person name="Goodwin S."/>
            <person name="Spatafora J."/>
            <person name="Crous P."/>
            <person name="Grigoriev I."/>
        </authorList>
    </citation>
    <scope>NUCLEOTIDE SEQUENCE</scope>
    <source>
        <strain evidence="6">CBS 110217</strain>
    </source>
</reference>
<proteinExistence type="inferred from homology"/>
<keyword evidence="3 5" id="KW-0378">Hydrolase</keyword>
<sequence>MRLSHSLAAAAAGFSTTTAASFADTCTVSYVQSSLPTKGTLLGLSFDSTSVTANPVYNASVVAGTNYPAASYDYCNVSLSYSHDGRGDVVHLQYWFPAPDKFQNRYLSTGGGGYAINSGTQSLPGGVMYGAVAVVTDGGFGSFKTNMDAVVLKANGSINWDEVFMYVSCGQSLCTLCSAPEPGD</sequence>
<comment type="similarity">
    <text evidence="5">Belongs to the tannase family.</text>
</comment>
<keyword evidence="1" id="KW-0719">Serine esterase</keyword>
<evidence type="ECO:0000313" key="6">
    <source>
        <dbReference type="EMBL" id="KAF2029400.1"/>
    </source>
</evidence>
<keyword evidence="7" id="KW-1185">Reference proteome</keyword>
<feature type="signal peptide" evidence="5">
    <location>
        <begin position="1"/>
        <end position="19"/>
    </location>
</feature>
<dbReference type="PANTHER" id="PTHR33938">
    <property type="entry name" value="FERULOYL ESTERASE B-RELATED"/>
    <property type="match status" value="1"/>
</dbReference>
<dbReference type="AlphaFoldDB" id="A0A9P4LLN6"/>
<gene>
    <name evidence="6" type="ORF">EK21DRAFT_112954</name>
</gene>
<dbReference type="Pfam" id="PF07519">
    <property type="entry name" value="Tannase"/>
    <property type="match status" value="1"/>
</dbReference>
<organism evidence="6 7">
    <name type="scientific">Setomelanomma holmii</name>
    <dbReference type="NCBI Taxonomy" id="210430"/>
    <lineage>
        <taxon>Eukaryota</taxon>
        <taxon>Fungi</taxon>
        <taxon>Dikarya</taxon>
        <taxon>Ascomycota</taxon>
        <taxon>Pezizomycotina</taxon>
        <taxon>Dothideomycetes</taxon>
        <taxon>Pleosporomycetidae</taxon>
        <taxon>Pleosporales</taxon>
        <taxon>Pleosporineae</taxon>
        <taxon>Phaeosphaeriaceae</taxon>
        <taxon>Setomelanomma</taxon>
    </lineage>
</organism>
<protein>
    <recommendedName>
        <fullName evidence="5">Carboxylic ester hydrolase</fullName>
        <ecNumber evidence="5">3.1.1.-</ecNumber>
    </recommendedName>
</protein>
<dbReference type="GO" id="GO:0052689">
    <property type="term" value="F:carboxylic ester hydrolase activity"/>
    <property type="evidence" value="ECO:0007669"/>
    <property type="project" value="UniProtKB-KW"/>
</dbReference>
<dbReference type="Proteomes" id="UP000799777">
    <property type="component" value="Unassembled WGS sequence"/>
</dbReference>
<dbReference type="OrthoDB" id="3039123at2759"/>
<dbReference type="InterPro" id="IPR011118">
    <property type="entry name" value="Tannase/feruloyl_esterase"/>
</dbReference>
<dbReference type="EC" id="3.1.1.-" evidence="5"/>
<dbReference type="PANTHER" id="PTHR33938:SF16">
    <property type="entry name" value="CARBOXYLIC ESTER HYDROLASE"/>
    <property type="match status" value="1"/>
</dbReference>
<evidence type="ECO:0000256" key="2">
    <source>
        <dbReference type="ARBA" id="ARBA00022729"/>
    </source>
</evidence>
<keyword evidence="2 5" id="KW-0732">Signal</keyword>
<name>A0A9P4LLN6_9PLEO</name>
<dbReference type="EMBL" id="ML978201">
    <property type="protein sequence ID" value="KAF2029400.1"/>
    <property type="molecule type" value="Genomic_DNA"/>
</dbReference>
<evidence type="ECO:0000256" key="1">
    <source>
        <dbReference type="ARBA" id="ARBA00022487"/>
    </source>
</evidence>
<feature type="chain" id="PRO_5040527676" description="Carboxylic ester hydrolase" evidence="5">
    <location>
        <begin position="20"/>
        <end position="184"/>
    </location>
</feature>
<keyword evidence="4" id="KW-1015">Disulfide bond</keyword>
<evidence type="ECO:0000256" key="3">
    <source>
        <dbReference type="ARBA" id="ARBA00022801"/>
    </source>
</evidence>
<evidence type="ECO:0000256" key="4">
    <source>
        <dbReference type="ARBA" id="ARBA00023157"/>
    </source>
</evidence>